<feature type="compositionally biased region" description="Basic and acidic residues" evidence="1">
    <location>
        <begin position="272"/>
        <end position="287"/>
    </location>
</feature>
<dbReference type="Gene3D" id="2.30.29.30">
    <property type="entry name" value="Pleckstrin-homology domain (PH domain)/Phosphotyrosine-binding domain (PTB)"/>
    <property type="match status" value="1"/>
</dbReference>
<comment type="caution">
    <text evidence="3">The sequence shown here is derived from an EMBL/GenBank/DDBJ whole genome shotgun (WGS) entry which is preliminary data.</text>
</comment>
<reference evidence="3" key="1">
    <citation type="submission" date="2021-03" db="EMBL/GenBank/DDBJ databases">
        <authorList>
            <person name="Bekaert M."/>
        </authorList>
    </citation>
    <scope>NUCLEOTIDE SEQUENCE</scope>
</reference>
<evidence type="ECO:0000313" key="3">
    <source>
        <dbReference type="EMBL" id="CAG2206672.1"/>
    </source>
</evidence>
<organism evidence="3 4">
    <name type="scientific">Mytilus edulis</name>
    <name type="common">Blue mussel</name>
    <dbReference type="NCBI Taxonomy" id="6550"/>
    <lineage>
        <taxon>Eukaryota</taxon>
        <taxon>Metazoa</taxon>
        <taxon>Spiralia</taxon>
        <taxon>Lophotrochozoa</taxon>
        <taxon>Mollusca</taxon>
        <taxon>Bivalvia</taxon>
        <taxon>Autobranchia</taxon>
        <taxon>Pteriomorphia</taxon>
        <taxon>Mytilida</taxon>
        <taxon>Mytiloidea</taxon>
        <taxon>Mytilidae</taxon>
        <taxon>Mytilinae</taxon>
        <taxon>Mytilus</taxon>
    </lineage>
</organism>
<feature type="compositionally biased region" description="Basic and acidic residues" evidence="1">
    <location>
        <begin position="239"/>
        <end position="264"/>
    </location>
</feature>
<dbReference type="GO" id="GO:0007265">
    <property type="term" value="P:Ras protein signal transduction"/>
    <property type="evidence" value="ECO:0007669"/>
    <property type="project" value="TreeGrafter"/>
</dbReference>
<feature type="compositionally biased region" description="Acidic residues" evidence="1">
    <location>
        <begin position="434"/>
        <end position="445"/>
    </location>
</feature>
<protein>
    <recommendedName>
        <fullName evidence="2">IRS-type PTB domain-containing protein</fullName>
    </recommendedName>
</protein>
<dbReference type="PANTHER" id="PTHR21258:SF62">
    <property type="entry name" value="INSULIN RECEPTOR SUBSTRATE 1"/>
    <property type="match status" value="1"/>
</dbReference>
<feature type="compositionally biased region" description="Acidic residues" evidence="1">
    <location>
        <begin position="288"/>
        <end position="304"/>
    </location>
</feature>
<evidence type="ECO:0000259" key="2">
    <source>
        <dbReference type="Pfam" id="PF02174"/>
    </source>
</evidence>
<dbReference type="Proteomes" id="UP000683360">
    <property type="component" value="Unassembled WGS sequence"/>
</dbReference>
<dbReference type="PANTHER" id="PTHR21258">
    <property type="entry name" value="DOCKING PROTEIN RELATED"/>
    <property type="match status" value="1"/>
</dbReference>
<dbReference type="InterPro" id="IPR050996">
    <property type="entry name" value="Docking_Protein_DOK"/>
</dbReference>
<dbReference type="GO" id="GO:0005737">
    <property type="term" value="C:cytoplasm"/>
    <property type="evidence" value="ECO:0007669"/>
    <property type="project" value="TreeGrafter"/>
</dbReference>
<dbReference type="EMBL" id="CAJPWZ010001057">
    <property type="protein sequence ID" value="CAG2206672.1"/>
    <property type="molecule type" value="Genomic_DNA"/>
</dbReference>
<dbReference type="GO" id="GO:0007169">
    <property type="term" value="P:cell surface receptor protein tyrosine kinase signaling pathway"/>
    <property type="evidence" value="ECO:0007669"/>
    <property type="project" value="TreeGrafter"/>
</dbReference>
<evidence type="ECO:0000313" key="4">
    <source>
        <dbReference type="Proteomes" id="UP000683360"/>
    </source>
</evidence>
<dbReference type="SMART" id="SM01244">
    <property type="entry name" value="IRS"/>
    <property type="match status" value="1"/>
</dbReference>
<accession>A0A8S3RFC9</accession>
<evidence type="ECO:0000256" key="1">
    <source>
        <dbReference type="SAM" id="MobiDB-lite"/>
    </source>
</evidence>
<feature type="compositionally biased region" description="Polar residues" evidence="1">
    <location>
        <begin position="417"/>
        <end position="429"/>
    </location>
</feature>
<sequence>MMSDSKYLIKEGEITIRSGILKQKHKRYCRLCKDGDVVLDCYESKDHTDKVKNSFTLVNVKGREDPSPNVKEDESSLKDNILYDSGPIQDTARFDVMLKQNEDTKNLGLTSTYRLHVSNVCLMLEDLKKQEPKYRWYYNALRKYGKQGNDFVIEADEEKANEQLTSKLNFAPSETERPASNRSSEPIQKRENSPSPPKKASSVKEGTDTKPPLSRQQSAHLSPNFKHELEDVVSSKSKTLSEKSSKSKKEKHDTKDEKKEEKKKGFGAFFKSNKDKKPKDKMEQEVDHEGDDEYPENLYDEPELPADLKRPTEPLYEEAGQKSKPMKKRASLNEKKPLKPQEPSVYAQAHPPRQQAWKNHGAQDEEHQENYESIKAAASQKGQRESFGKITNNEEEIDDTYDHAFLTERNLKRDQISNDSKNLYGTSSGREPEADYELGDPDDEQVEYDDAFSTQQKFAAHPIEAYEEVDIRSST</sequence>
<proteinExistence type="predicted"/>
<dbReference type="InterPro" id="IPR011993">
    <property type="entry name" value="PH-like_dom_sf"/>
</dbReference>
<feature type="compositionally biased region" description="Basic and acidic residues" evidence="1">
    <location>
        <begin position="400"/>
        <end position="416"/>
    </location>
</feature>
<feature type="compositionally biased region" description="Basic and acidic residues" evidence="1">
    <location>
        <begin position="361"/>
        <end position="372"/>
    </location>
</feature>
<feature type="region of interest" description="Disordered" evidence="1">
    <location>
        <begin position="166"/>
        <end position="445"/>
    </location>
</feature>
<feature type="domain" description="IRS-type PTB" evidence="2">
    <location>
        <begin position="97"/>
        <end position="158"/>
    </location>
</feature>
<dbReference type="SUPFAM" id="SSF50729">
    <property type="entry name" value="PH domain-like"/>
    <property type="match status" value="1"/>
</dbReference>
<dbReference type="OrthoDB" id="6288437at2759"/>
<gene>
    <name evidence="3" type="ORF">MEDL_20994</name>
</gene>
<keyword evidence="4" id="KW-1185">Reference proteome</keyword>
<dbReference type="Pfam" id="PF02174">
    <property type="entry name" value="IRS"/>
    <property type="match status" value="1"/>
</dbReference>
<name>A0A8S3RFC9_MYTED</name>
<dbReference type="GO" id="GO:0043410">
    <property type="term" value="P:positive regulation of MAPK cascade"/>
    <property type="evidence" value="ECO:0007669"/>
    <property type="project" value="TreeGrafter"/>
</dbReference>
<dbReference type="InterPro" id="IPR002404">
    <property type="entry name" value="IRS_PTB"/>
</dbReference>
<dbReference type="AlphaFoldDB" id="A0A8S3RFC9"/>